<keyword evidence="3" id="KW-1185">Reference proteome</keyword>
<dbReference type="NCBIfam" id="TIGR00099">
    <property type="entry name" value="Cof-subfamily"/>
    <property type="match status" value="1"/>
</dbReference>
<reference evidence="2" key="1">
    <citation type="submission" date="2023-07" db="EMBL/GenBank/DDBJ databases">
        <title>Genomic Encyclopedia of Type Strains, Phase IV (KMG-IV): sequencing the most valuable type-strain genomes for metagenomic binning, comparative biology and taxonomic classification.</title>
        <authorList>
            <person name="Goeker M."/>
        </authorList>
    </citation>
    <scope>NUCLEOTIDE SEQUENCE [LARGE SCALE GENOMIC DNA]</scope>
    <source>
        <strain evidence="2">DSM 21204</strain>
    </source>
</reference>
<organism evidence="2 3">
    <name type="scientific">Mycoplasmoides fastidiosum</name>
    <dbReference type="NCBI Taxonomy" id="92758"/>
    <lineage>
        <taxon>Bacteria</taxon>
        <taxon>Bacillati</taxon>
        <taxon>Mycoplasmatota</taxon>
        <taxon>Mycoplasmoidales</taxon>
        <taxon>Mycoplasmoidaceae</taxon>
        <taxon>Mycoplasmoides</taxon>
    </lineage>
</organism>
<dbReference type="EC" id="3.1.3.104" evidence="2"/>
<dbReference type="Pfam" id="PF08282">
    <property type="entry name" value="Hydrolase_3"/>
    <property type="match status" value="1"/>
</dbReference>
<dbReference type="PANTHER" id="PTHR10000">
    <property type="entry name" value="PHOSPHOSERINE PHOSPHATASE"/>
    <property type="match status" value="1"/>
</dbReference>
<dbReference type="Proteomes" id="UP001240643">
    <property type="component" value="Unassembled WGS sequence"/>
</dbReference>
<dbReference type="PANTHER" id="PTHR10000:SF23">
    <property type="entry name" value="5-AMINO-6-(5-PHOSPHO-D-RIBITYLAMINO)URACIL PHOSPHATASE YITU"/>
    <property type="match status" value="1"/>
</dbReference>
<dbReference type="GO" id="GO:0043726">
    <property type="term" value="F:5-amino-6-(5-phosphoribitylamino)uracil phosphatase activity"/>
    <property type="evidence" value="ECO:0007669"/>
    <property type="project" value="UniProtKB-EC"/>
</dbReference>
<dbReference type="Gene3D" id="3.30.1240.10">
    <property type="match status" value="1"/>
</dbReference>
<accession>A0ABU0LZ72</accession>
<dbReference type="InterPro" id="IPR023214">
    <property type="entry name" value="HAD_sf"/>
</dbReference>
<comment type="caution">
    <text evidence="2">The sequence shown here is derived from an EMBL/GenBank/DDBJ whole genome shotgun (WGS) entry which is preliminary data.</text>
</comment>
<dbReference type="CDD" id="cd07516">
    <property type="entry name" value="HAD_Pase"/>
    <property type="match status" value="1"/>
</dbReference>
<sequence>MKNKIEETTDENHQIIDPSNKWSTKIQQEQMRDFKKALALTPEKFLIVSDLDGTLLNCEGEITDYTKKVIKILNKHGHKFCIATGRPWRSAKPFYDQLELNTLIANLNGSIVHKPYDQYMVPINYVFSSDILRQLCEDQEILNVIENIILEDGHSLRTYAPLDEKHIEDLSRWFHFDLKKDRPSHGFEEVFQTQRNIPSILIQLSISVDIDYIISLIKSKVKTMTCQMWSLNDKSKILEVNTVFANKGNALEFFSSYYGIPLDKSIAFGDGYNDVSLVSKAHYGYAMKNGKTTAKFVARGVTPFDNGNDGVARKIQEFFINRLKEKSYLSQLEANCKK</sequence>
<dbReference type="InterPro" id="IPR000150">
    <property type="entry name" value="Cof"/>
</dbReference>
<keyword evidence="2" id="KW-0378">Hydrolase</keyword>
<dbReference type="NCBIfam" id="TIGR01484">
    <property type="entry name" value="HAD-SF-IIB"/>
    <property type="match status" value="1"/>
</dbReference>
<gene>
    <name evidence="2" type="ORF">J2Z62_000323</name>
</gene>
<protein>
    <submittedName>
        <fullName evidence="2">Cof subfamily protein (Haloacid dehalogenase superfamily)</fullName>
        <ecNumber evidence="2">3.1.3.104</ecNumber>
    </submittedName>
</protein>
<proteinExistence type="inferred from homology"/>
<evidence type="ECO:0000313" key="2">
    <source>
        <dbReference type="EMBL" id="MDQ0513885.1"/>
    </source>
</evidence>
<dbReference type="Gene3D" id="3.40.50.1000">
    <property type="entry name" value="HAD superfamily/HAD-like"/>
    <property type="match status" value="1"/>
</dbReference>
<evidence type="ECO:0000313" key="3">
    <source>
        <dbReference type="Proteomes" id="UP001240643"/>
    </source>
</evidence>
<dbReference type="SUPFAM" id="SSF56784">
    <property type="entry name" value="HAD-like"/>
    <property type="match status" value="1"/>
</dbReference>
<dbReference type="InterPro" id="IPR036412">
    <property type="entry name" value="HAD-like_sf"/>
</dbReference>
<name>A0ABU0LZ72_9BACT</name>
<dbReference type="RefSeq" id="WP_256547421.1">
    <property type="nucleotide sequence ID" value="NZ_CP101809.1"/>
</dbReference>
<dbReference type="EMBL" id="JAUSWO010000001">
    <property type="protein sequence ID" value="MDQ0513885.1"/>
    <property type="molecule type" value="Genomic_DNA"/>
</dbReference>
<evidence type="ECO:0000256" key="1">
    <source>
        <dbReference type="ARBA" id="ARBA00034778"/>
    </source>
</evidence>
<dbReference type="PROSITE" id="PS01228">
    <property type="entry name" value="COF_1"/>
    <property type="match status" value="1"/>
</dbReference>
<dbReference type="InterPro" id="IPR006379">
    <property type="entry name" value="HAD-SF_hydro_IIB"/>
</dbReference>
<comment type="similarity">
    <text evidence="1">Belongs to the HAD-like hydrolase superfamily. Cof family.</text>
</comment>